<dbReference type="Gene3D" id="3.30.70.100">
    <property type="match status" value="1"/>
</dbReference>
<organism evidence="2 3">
    <name type="scientific">Streptomyces zinciresistens K42</name>
    <dbReference type="NCBI Taxonomy" id="700597"/>
    <lineage>
        <taxon>Bacteria</taxon>
        <taxon>Bacillati</taxon>
        <taxon>Actinomycetota</taxon>
        <taxon>Actinomycetes</taxon>
        <taxon>Kitasatosporales</taxon>
        <taxon>Streptomycetaceae</taxon>
        <taxon>Streptomyces</taxon>
    </lineage>
</organism>
<dbReference type="EMBL" id="AGBF01000007">
    <property type="protein sequence ID" value="EGX61044.1"/>
    <property type="molecule type" value="Genomic_DNA"/>
</dbReference>
<dbReference type="GO" id="GO:0046872">
    <property type="term" value="F:metal ion binding"/>
    <property type="evidence" value="ECO:0007669"/>
    <property type="project" value="InterPro"/>
</dbReference>
<keyword evidence="3" id="KW-1185">Reference proteome</keyword>
<name>G2G5V5_9ACTN</name>
<comment type="caution">
    <text evidence="2">The sequence shown here is derived from an EMBL/GenBank/DDBJ whole genome shotgun (WGS) entry which is preliminary data.</text>
</comment>
<protein>
    <submittedName>
        <fullName evidence="2">Regulator</fullName>
    </submittedName>
</protein>
<evidence type="ECO:0000313" key="2">
    <source>
        <dbReference type="EMBL" id="EGX61044.1"/>
    </source>
</evidence>
<reference evidence="2 3" key="1">
    <citation type="submission" date="2011-08" db="EMBL/GenBank/DDBJ databases">
        <authorList>
            <person name="Lin Y."/>
            <person name="Hao X."/>
            <person name="Johnstone L."/>
            <person name="Miller S.J."/>
            <person name="Wei G."/>
            <person name="Rensing C."/>
        </authorList>
    </citation>
    <scope>NUCLEOTIDE SEQUENCE [LARGE SCALE GENOMIC DNA]</scope>
    <source>
        <strain evidence="2 3">K42</strain>
    </source>
</reference>
<dbReference type="PATRIC" id="fig|700597.3.peg.832"/>
<gene>
    <name evidence="2" type="ORF">SZN_04296</name>
</gene>
<dbReference type="CDD" id="cd00371">
    <property type="entry name" value="HMA"/>
    <property type="match status" value="1"/>
</dbReference>
<sequence length="73" mass="7931">MPDVLTLEYRVSGMTCGHCENAVKQEVSAPKAVVHMQVDARTGRGTVPCTTPLDDPRAREAIDEAGYELTSRV</sequence>
<dbReference type="SUPFAM" id="SSF55008">
    <property type="entry name" value="HMA, heavy metal-associated domain"/>
    <property type="match status" value="1"/>
</dbReference>
<dbReference type="Pfam" id="PF00403">
    <property type="entry name" value="HMA"/>
    <property type="match status" value="1"/>
</dbReference>
<feature type="domain" description="HMA" evidence="1">
    <location>
        <begin position="5"/>
        <end position="70"/>
    </location>
</feature>
<dbReference type="AlphaFoldDB" id="G2G5V5"/>
<proteinExistence type="predicted"/>
<evidence type="ECO:0000313" key="3">
    <source>
        <dbReference type="Proteomes" id="UP000004217"/>
    </source>
</evidence>
<dbReference type="InterPro" id="IPR036163">
    <property type="entry name" value="HMA_dom_sf"/>
</dbReference>
<dbReference type="PROSITE" id="PS50846">
    <property type="entry name" value="HMA_2"/>
    <property type="match status" value="1"/>
</dbReference>
<dbReference type="InterPro" id="IPR006121">
    <property type="entry name" value="HMA_dom"/>
</dbReference>
<accession>G2G5V5</accession>
<dbReference type="RefSeq" id="WP_007491779.1">
    <property type="nucleotide sequence ID" value="NZ_AGBF01000007.1"/>
</dbReference>
<evidence type="ECO:0000259" key="1">
    <source>
        <dbReference type="PROSITE" id="PS50846"/>
    </source>
</evidence>
<dbReference type="Proteomes" id="UP000004217">
    <property type="component" value="Unassembled WGS sequence"/>
</dbReference>